<dbReference type="InterPro" id="IPR020471">
    <property type="entry name" value="AKR"/>
</dbReference>
<dbReference type="PANTHER" id="PTHR43827:SF3">
    <property type="entry name" value="NADP-DEPENDENT OXIDOREDUCTASE DOMAIN-CONTAINING PROTEIN"/>
    <property type="match status" value="1"/>
</dbReference>
<evidence type="ECO:0000256" key="5">
    <source>
        <dbReference type="PIRSR" id="PIRSR000097-2"/>
    </source>
</evidence>
<feature type="domain" description="NADP-dependent oxidoreductase" evidence="7">
    <location>
        <begin position="30"/>
        <end position="285"/>
    </location>
</feature>
<evidence type="ECO:0000259" key="7">
    <source>
        <dbReference type="Pfam" id="PF00248"/>
    </source>
</evidence>
<dbReference type="Gene3D" id="3.20.20.100">
    <property type="entry name" value="NADP-dependent oxidoreductase domain"/>
    <property type="match status" value="1"/>
</dbReference>
<evidence type="ECO:0000313" key="9">
    <source>
        <dbReference type="Proteomes" id="UP001213000"/>
    </source>
</evidence>
<dbReference type="AlphaFoldDB" id="A0AAD5VTD1"/>
<feature type="binding site" evidence="5">
    <location>
        <position position="109"/>
    </location>
    <ligand>
        <name>substrate</name>
    </ligand>
</feature>
<feature type="site" description="Lowers pKa of active site Tyr" evidence="6">
    <location>
        <position position="78"/>
    </location>
</feature>
<feature type="active site" description="Proton donor" evidence="4">
    <location>
        <position position="53"/>
    </location>
</feature>
<reference evidence="8" key="1">
    <citation type="submission" date="2022-07" db="EMBL/GenBank/DDBJ databases">
        <title>Genome Sequence of Leucocoprinus birnbaumii.</title>
        <authorList>
            <person name="Buettner E."/>
        </authorList>
    </citation>
    <scope>NUCLEOTIDE SEQUENCE</scope>
    <source>
        <strain evidence="8">VT141</strain>
    </source>
</reference>
<accession>A0AAD5VTD1</accession>
<dbReference type="Pfam" id="PF00248">
    <property type="entry name" value="Aldo_ket_red"/>
    <property type="match status" value="1"/>
</dbReference>
<dbReference type="PIRSF" id="PIRSF000097">
    <property type="entry name" value="AKR"/>
    <property type="match status" value="1"/>
</dbReference>
<evidence type="ECO:0000313" key="8">
    <source>
        <dbReference type="EMBL" id="KAJ3568931.1"/>
    </source>
</evidence>
<dbReference type="InterPro" id="IPR023210">
    <property type="entry name" value="NADP_OxRdtase_dom"/>
</dbReference>
<comment type="similarity">
    <text evidence="1">Belongs to the aldo/keto reductase family.</text>
</comment>
<evidence type="ECO:0000256" key="4">
    <source>
        <dbReference type="PIRSR" id="PIRSR000097-1"/>
    </source>
</evidence>
<keyword evidence="9" id="KW-1185">Reference proteome</keyword>
<protein>
    <recommendedName>
        <fullName evidence="7">NADP-dependent oxidoreductase domain-containing protein</fullName>
    </recommendedName>
</protein>
<proteinExistence type="inferred from homology"/>
<dbReference type="PANTHER" id="PTHR43827">
    <property type="entry name" value="2,5-DIKETO-D-GLUCONIC ACID REDUCTASE"/>
    <property type="match status" value="1"/>
</dbReference>
<dbReference type="FunFam" id="3.20.20.100:FF:000002">
    <property type="entry name" value="2,5-diketo-D-gluconic acid reductase A"/>
    <property type="match status" value="1"/>
</dbReference>
<evidence type="ECO:0000256" key="3">
    <source>
        <dbReference type="ARBA" id="ARBA00023002"/>
    </source>
</evidence>
<keyword evidence="2" id="KW-0521">NADP</keyword>
<organism evidence="8 9">
    <name type="scientific">Leucocoprinus birnbaumii</name>
    <dbReference type="NCBI Taxonomy" id="56174"/>
    <lineage>
        <taxon>Eukaryota</taxon>
        <taxon>Fungi</taxon>
        <taxon>Dikarya</taxon>
        <taxon>Basidiomycota</taxon>
        <taxon>Agaricomycotina</taxon>
        <taxon>Agaricomycetes</taxon>
        <taxon>Agaricomycetidae</taxon>
        <taxon>Agaricales</taxon>
        <taxon>Agaricineae</taxon>
        <taxon>Agaricaceae</taxon>
        <taxon>Leucocoprinus</taxon>
    </lineage>
</organism>
<dbReference type="EMBL" id="JANIEX010000316">
    <property type="protein sequence ID" value="KAJ3568931.1"/>
    <property type="molecule type" value="Genomic_DNA"/>
</dbReference>
<dbReference type="Proteomes" id="UP001213000">
    <property type="component" value="Unassembled WGS sequence"/>
</dbReference>
<evidence type="ECO:0000256" key="6">
    <source>
        <dbReference type="PIRSR" id="PIRSR000097-3"/>
    </source>
</evidence>
<sequence>MSSNIPVFTLNDGTKMPAVGAGWGGVGGGQRVNDMCEKALRAGYTHFDTAAGYGNEKQVGEAIRASGIPRKDLYITTKLANSDHHRVREAFDKSLKELGCEYIDLYLLHWPQGSVSVSSIDESKEAVGNASFARVLKPTESPTFVETYKEMEKLLETGKLRSIGVSNFSIKTLEELLPHVKVVPAANQVEMHPCLPQEDLLKYCEEKGILVVAYSPLGRSSTFFEHEGIKKIATKYNTTPAQVVLSWGVQRKTVVIPKSENEQRLKDNITLVTLAQEDLKTIDKLHKEPGMHKSLLLYHSPEGSVFGWNYEELGWNMTRGGVVPPSIA</sequence>
<name>A0AAD5VTD1_9AGAR</name>
<keyword evidence="3" id="KW-0560">Oxidoreductase</keyword>
<dbReference type="SUPFAM" id="SSF51430">
    <property type="entry name" value="NAD(P)-linked oxidoreductase"/>
    <property type="match status" value="1"/>
</dbReference>
<dbReference type="InterPro" id="IPR036812">
    <property type="entry name" value="NAD(P)_OxRdtase_dom_sf"/>
</dbReference>
<evidence type="ECO:0000256" key="1">
    <source>
        <dbReference type="ARBA" id="ARBA00007905"/>
    </source>
</evidence>
<evidence type="ECO:0000256" key="2">
    <source>
        <dbReference type="ARBA" id="ARBA00022857"/>
    </source>
</evidence>
<dbReference type="GO" id="GO:0016616">
    <property type="term" value="F:oxidoreductase activity, acting on the CH-OH group of donors, NAD or NADP as acceptor"/>
    <property type="evidence" value="ECO:0007669"/>
    <property type="project" value="UniProtKB-ARBA"/>
</dbReference>
<comment type="caution">
    <text evidence="8">The sequence shown here is derived from an EMBL/GenBank/DDBJ whole genome shotgun (WGS) entry which is preliminary data.</text>
</comment>
<dbReference type="CDD" id="cd19071">
    <property type="entry name" value="AKR_AKR1-5-like"/>
    <property type="match status" value="1"/>
</dbReference>
<gene>
    <name evidence="8" type="ORF">NP233_g5382</name>
</gene>
<dbReference type="PRINTS" id="PR00069">
    <property type="entry name" value="ALDKETRDTASE"/>
</dbReference>